<comment type="caution">
    <text evidence="5">The sequence shown here is derived from an EMBL/GenBank/DDBJ whole genome shotgun (WGS) entry which is preliminary data.</text>
</comment>
<dbReference type="InterPro" id="IPR036388">
    <property type="entry name" value="WH-like_DNA-bd_sf"/>
</dbReference>
<evidence type="ECO:0000313" key="5">
    <source>
        <dbReference type="EMBL" id="MCQ0969640.1"/>
    </source>
</evidence>
<dbReference type="Pfam" id="PF00392">
    <property type="entry name" value="GntR"/>
    <property type="match status" value="1"/>
</dbReference>
<name>A0ABT1MMX9_9RHOB</name>
<organism evidence="5 6">
    <name type="scientific">Paracoccus albicereus</name>
    <dbReference type="NCBI Taxonomy" id="2922394"/>
    <lineage>
        <taxon>Bacteria</taxon>
        <taxon>Pseudomonadati</taxon>
        <taxon>Pseudomonadota</taxon>
        <taxon>Alphaproteobacteria</taxon>
        <taxon>Rhodobacterales</taxon>
        <taxon>Paracoccaceae</taxon>
        <taxon>Paracoccus</taxon>
    </lineage>
</organism>
<proteinExistence type="predicted"/>
<dbReference type="InterPro" id="IPR036390">
    <property type="entry name" value="WH_DNA-bd_sf"/>
</dbReference>
<evidence type="ECO:0000256" key="2">
    <source>
        <dbReference type="ARBA" id="ARBA00023125"/>
    </source>
</evidence>
<keyword evidence="6" id="KW-1185">Reference proteome</keyword>
<keyword evidence="1" id="KW-0805">Transcription regulation</keyword>
<accession>A0ABT1MMX9</accession>
<keyword evidence="3" id="KW-0804">Transcription</keyword>
<dbReference type="PANTHER" id="PTHR43537:SF45">
    <property type="entry name" value="GNTR FAMILY REGULATORY PROTEIN"/>
    <property type="match status" value="1"/>
</dbReference>
<reference evidence="5 6" key="1">
    <citation type="submission" date="2022-03" db="EMBL/GenBank/DDBJ databases">
        <authorList>
            <person name="He Y."/>
        </authorList>
    </citation>
    <scope>NUCLEOTIDE SEQUENCE [LARGE SCALE GENOMIC DNA]</scope>
    <source>
        <strain evidence="5 6">TK19116</strain>
    </source>
</reference>
<dbReference type="EMBL" id="JAKZEU010000002">
    <property type="protein sequence ID" value="MCQ0969640.1"/>
    <property type="molecule type" value="Genomic_DNA"/>
</dbReference>
<evidence type="ECO:0000313" key="6">
    <source>
        <dbReference type="Proteomes" id="UP001203945"/>
    </source>
</evidence>
<dbReference type="Pfam" id="PF07729">
    <property type="entry name" value="FCD"/>
    <property type="match status" value="1"/>
</dbReference>
<dbReference type="SUPFAM" id="SSF46785">
    <property type="entry name" value="Winged helix' DNA-binding domain"/>
    <property type="match status" value="1"/>
</dbReference>
<dbReference type="InterPro" id="IPR008920">
    <property type="entry name" value="TF_FadR/GntR_C"/>
</dbReference>
<dbReference type="SMART" id="SM00345">
    <property type="entry name" value="HTH_GNTR"/>
    <property type="match status" value="1"/>
</dbReference>
<feature type="domain" description="HTH gntR-type" evidence="4">
    <location>
        <begin position="29"/>
        <end position="96"/>
    </location>
</feature>
<dbReference type="Gene3D" id="1.20.120.530">
    <property type="entry name" value="GntR ligand-binding domain-like"/>
    <property type="match status" value="1"/>
</dbReference>
<dbReference type="Gene3D" id="1.10.10.10">
    <property type="entry name" value="Winged helix-like DNA-binding domain superfamily/Winged helix DNA-binding domain"/>
    <property type="match status" value="1"/>
</dbReference>
<evidence type="ECO:0000256" key="1">
    <source>
        <dbReference type="ARBA" id="ARBA00023015"/>
    </source>
</evidence>
<keyword evidence="2" id="KW-0238">DNA-binding</keyword>
<dbReference type="Proteomes" id="UP001203945">
    <property type="component" value="Unassembled WGS sequence"/>
</dbReference>
<protein>
    <submittedName>
        <fullName evidence="5">GntR family transcriptional regulator</fullName>
    </submittedName>
</protein>
<dbReference type="SUPFAM" id="SSF48008">
    <property type="entry name" value="GntR ligand-binding domain-like"/>
    <property type="match status" value="1"/>
</dbReference>
<dbReference type="PROSITE" id="PS50949">
    <property type="entry name" value="HTH_GNTR"/>
    <property type="match status" value="1"/>
</dbReference>
<dbReference type="InterPro" id="IPR011711">
    <property type="entry name" value="GntR_C"/>
</dbReference>
<dbReference type="InterPro" id="IPR000524">
    <property type="entry name" value="Tscrpt_reg_HTH_GntR"/>
</dbReference>
<dbReference type="PANTHER" id="PTHR43537">
    <property type="entry name" value="TRANSCRIPTIONAL REGULATOR, GNTR FAMILY"/>
    <property type="match status" value="1"/>
</dbReference>
<evidence type="ECO:0000256" key="3">
    <source>
        <dbReference type="ARBA" id="ARBA00023163"/>
    </source>
</evidence>
<evidence type="ECO:0000259" key="4">
    <source>
        <dbReference type="PROSITE" id="PS50949"/>
    </source>
</evidence>
<sequence>MGLQDERSVATEDALERASTDIAQVIPHGDLTTTAYERIEELFVATRIQPGATLRTQDLQALTGLGRTPVHQAVRRLAAETLLDVQPRNGLRVSPVDLARERRLAGLRLSMDRFVVDAVISGMEGNERARLHHLMRRLEDERNGITLDRFNVLDKAFDRLMIEASRERFLDRSLRPLKALGRRAGFLDITHISGPKGLDETVGDHLAIMHAVLDGDVARARAASDRVVQSGLEMLDRLERNIDPALLDVSFGLGDEAGRKGQPARTPRGGP</sequence>
<gene>
    <name evidence="5" type="ORF">MLD63_04250</name>
</gene>